<dbReference type="RefSeq" id="WP_344287347.1">
    <property type="nucleotide sequence ID" value="NZ_BAAAPF010000004.1"/>
</dbReference>
<evidence type="ECO:0000313" key="2">
    <source>
        <dbReference type="EMBL" id="GAA2108787.1"/>
    </source>
</evidence>
<gene>
    <name evidence="2" type="ORF">GCM10009802_04800</name>
</gene>
<organism evidence="2 3">
    <name type="scientific">Streptomyces synnematoformans</name>
    <dbReference type="NCBI Taxonomy" id="415721"/>
    <lineage>
        <taxon>Bacteria</taxon>
        <taxon>Bacillati</taxon>
        <taxon>Actinomycetota</taxon>
        <taxon>Actinomycetes</taxon>
        <taxon>Kitasatosporales</taxon>
        <taxon>Streptomycetaceae</taxon>
        <taxon>Streptomyces</taxon>
    </lineage>
</organism>
<evidence type="ECO:0000313" key="3">
    <source>
        <dbReference type="Proteomes" id="UP001500443"/>
    </source>
</evidence>
<evidence type="ECO:0000256" key="1">
    <source>
        <dbReference type="SAM" id="SignalP"/>
    </source>
</evidence>
<feature type="chain" id="PRO_5047238054" description="Secreted protein" evidence="1">
    <location>
        <begin position="21"/>
        <end position="122"/>
    </location>
</feature>
<dbReference type="EMBL" id="BAAAPF010000004">
    <property type="protein sequence ID" value="GAA2108787.1"/>
    <property type="molecule type" value="Genomic_DNA"/>
</dbReference>
<comment type="caution">
    <text evidence="2">The sequence shown here is derived from an EMBL/GenBank/DDBJ whole genome shotgun (WGS) entry which is preliminary data.</text>
</comment>
<evidence type="ECO:0008006" key="4">
    <source>
        <dbReference type="Google" id="ProtNLM"/>
    </source>
</evidence>
<protein>
    <recommendedName>
        <fullName evidence="4">Secreted protein</fullName>
    </recommendedName>
</protein>
<keyword evidence="3" id="KW-1185">Reference proteome</keyword>
<proteinExistence type="predicted"/>
<sequence length="122" mass="12884">MKIRTLAAAAAVALPLTASAAPGTNAAPPPVYTVTNHAQDAVTGTADLVMPDATPRTAQAAIEDFAAGLDDGQELYYVKVVRSTDASRYVCRARWYADARAFADYGRANKPDAWPALETNCP</sequence>
<dbReference type="Proteomes" id="UP001500443">
    <property type="component" value="Unassembled WGS sequence"/>
</dbReference>
<keyword evidence="1" id="KW-0732">Signal</keyword>
<accession>A0ABN2XBY1</accession>
<reference evidence="2 3" key="1">
    <citation type="journal article" date="2019" name="Int. J. Syst. Evol. Microbiol.">
        <title>The Global Catalogue of Microorganisms (GCM) 10K type strain sequencing project: providing services to taxonomists for standard genome sequencing and annotation.</title>
        <authorList>
            <consortium name="The Broad Institute Genomics Platform"/>
            <consortium name="The Broad Institute Genome Sequencing Center for Infectious Disease"/>
            <person name="Wu L."/>
            <person name="Ma J."/>
        </authorList>
    </citation>
    <scope>NUCLEOTIDE SEQUENCE [LARGE SCALE GENOMIC DNA]</scope>
    <source>
        <strain evidence="2 3">JCM 15481</strain>
    </source>
</reference>
<feature type="signal peptide" evidence="1">
    <location>
        <begin position="1"/>
        <end position="20"/>
    </location>
</feature>
<name>A0ABN2XBY1_9ACTN</name>